<reference evidence="1 2" key="1">
    <citation type="submission" date="2007-01" db="EMBL/GenBank/DDBJ databases">
        <authorList>
            <person name="Haygood M."/>
            <person name="Podell S."/>
            <person name="Anderson C."/>
            <person name="Hopkinson B."/>
            <person name="Roe K."/>
            <person name="Barbeau K."/>
            <person name="Gaasterland T."/>
            <person name="Ferriera S."/>
            <person name="Johnson J."/>
            <person name="Kravitz S."/>
            <person name="Beeson K."/>
            <person name="Sutton G."/>
            <person name="Rogers Y.-H."/>
            <person name="Friedman R."/>
            <person name="Frazier M."/>
            <person name="Venter J.C."/>
        </authorList>
    </citation>
    <scope>NUCLEOTIDE SEQUENCE [LARGE SCALE GENOMIC DNA]</scope>
    <source>
        <strain evidence="1 2">ATCC 23134</strain>
    </source>
</reference>
<keyword evidence="2" id="KW-1185">Reference proteome</keyword>
<proteinExistence type="predicted"/>
<evidence type="ECO:0000313" key="1">
    <source>
        <dbReference type="EMBL" id="EAY24377.1"/>
    </source>
</evidence>
<dbReference type="AlphaFoldDB" id="A1ZYZ7"/>
<gene>
    <name evidence="1" type="ORF">M23134_07172</name>
</gene>
<dbReference type="Proteomes" id="UP000004095">
    <property type="component" value="Unassembled WGS sequence"/>
</dbReference>
<sequence>MPDNQYQLHSRFMLCIRYQTIQGLKQYFKHQDFNKSLVIFNFIIYPMVSK</sequence>
<organism evidence="1 2">
    <name type="scientific">Microscilla marina ATCC 23134</name>
    <dbReference type="NCBI Taxonomy" id="313606"/>
    <lineage>
        <taxon>Bacteria</taxon>
        <taxon>Pseudomonadati</taxon>
        <taxon>Bacteroidota</taxon>
        <taxon>Cytophagia</taxon>
        <taxon>Cytophagales</taxon>
        <taxon>Microscillaceae</taxon>
        <taxon>Microscilla</taxon>
    </lineage>
</organism>
<comment type="caution">
    <text evidence="1">The sequence shown here is derived from an EMBL/GenBank/DDBJ whole genome shotgun (WGS) entry which is preliminary data.</text>
</comment>
<accession>A1ZYZ7</accession>
<name>A1ZYZ7_MICM2</name>
<protein>
    <submittedName>
        <fullName evidence="1">Uncharacterized protein</fullName>
    </submittedName>
</protein>
<evidence type="ECO:0000313" key="2">
    <source>
        <dbReference type="Proteomes" id="UP000004095"/>
    </source>
</evidence>
<dbReference type="EMBL" id="AAWS01000071">
    <property type="protein sequence ID" value="EAY24377.1"/>
    <property type="molecule type" value="Genomic_DNA"/>
</dbReference>